<keyword evidence="3" id="KW-0472">Membrane</keyword>
<evidence type="ECO:0000256" key="3">
    <source>
        <dbReference type="SAM" id="Phobius"/>
    </source>
</evidence>
<dbReference type="InterPro" id="IPR036291">
    <property type="entry name" value="NAD(P)-bd_dom_sf"/>
</dbReference>
<dbReference type="PANTHER" id="PTHR42748:SF7">
    <property type="entry name" value="NMRA LIKE REDOX SENSOR 1-RELATED"/>
    <property type="match status" value="1"/>
</dbReference>
<keyword evidence="2" id="KW-0521">NADP</keyword>
<dbReference type="PANTHER" id="PTHR42748">
    <property type="entry name" value="NITROGEN METABOLITE REPRESSION PROTEIN NMRA FAMILY MEMBER"/>
    <property type="match status" value="1"/>
</dbReference>
<comment type="caution">
    <text evidence="5">The sequence shown here is derived from an EMBL/GenBank/DDBJ whole genome shotgun (WGS) entry which is preliminary data.</text>
</comment>
<dbReference type="AlphaFoldDB" id="A0A2Z6QC07"/>
<evidence type="ECO:0000259" key="4">
    <source>
        <dbReference type="Pfam" id="PF05368"/>
    </source>
</evidence>
<comment type="similarity">
    <text evidence="1">Belongs to the NmrA-type oxidoreductase family.</text>
</comment>
<dbReference type="InterPro" id="IPR051164">
    <property type="entry name" value="NmrA-like_oxidored"/>
</dbReference>
<dbReference type="CDD" id="cd05251">
    <property type="entry name" value="NmrA_like_SDR_a"/>
    <property type="match status" value="1"/>
</dbReference>
<feature type="transmembrane region" description="Helical" evidence="3">
    <location>
        <begin position="12"/>
        <end position="30"/>
    </location>
</feature>
<dbReference type="Pfam" id="PF05368">
    <property type="entry name" value="NmrA"/>
    <property type="match status" value="1"/>
</dbReference>
<keyword evidence="6" id="KW-1185">Reference proteome</keyword>
<name>A0A2Z6QC07_9GLOM</name>
<feature type="transmembrane region" description="Helical" evidence="3">
    <location>
        <begin position="36"/>
        <end position="54"/>
    </location>
</feature>
<dbReference type="STRING" id="94130.A0A2Z6QC07"/>
<sequence>MQEFLHHLRTIQFALSFVCFSVDTVLSSIHSEVPGMGWFILPDFITLSLSGYYIITVGKQWNKNTANSDVALNIFLIILWIIYGSSKAYTFSKLIVVSGATGAQGGSVVNSLLATGHYKIRGLTRKPDSDKAKALKSKGVEVFKCDLSNKDEVKEALKGADIAWIVTNFWDPSIVGQDVNEEVRQGKMIADVAKEEGVNWLFYSSLPNTTTESGGKYSEILHFAGKNNVEQYIRKLGIPNVTFNYLGFYSQNFGGSVPTKQKENGEIEIVFPYLEEDDKIPMIDVESDTGPIVAKIIEEGPEKWNGKKVPVAAEYATLKSIAESFTKATGKTHKIKTAHNDEEVAKEFPPSFNNEEFKQMYKWFKEFGYYGKDTEVNDLSVAKKLHPNIKTFEKYVLEHYGKA</sequence>
<organism evidence="5 6">
    <name type="scientific">Rhizophagus clarus</name>
    <dbReference type="NCBI Taxonomy" id="94130"/>
    <lineage>
        <taxon>Eukaryota</taxon>
        <taxon>Fungi</taxon>
        <taxon>Fungi incertae sedis</taxon>
        <taxon>Mucoromycota</taxon>
        <taxon>Glomeromycotina</taxon>
        <taxon>Glomeromycetes</taxon>
        <taxon>Glomerales</taxon>
        <taxon>Glomeraceae</taxon>
        <taxon>Rhizophagus</taxon>
    </lineage>
</organism>
<accession>A0A2Z6QC07</accession>
<evidence type="ECO:0000256" key="2">
    <source>
        <dbReference type="ARBA" id="ARBA00022857"/>
    </source>
</evidence>
<dbReference type="Gene3D" id="3.40.50.720">
    <property type="entry name" value="NAD(P)-binding Rossmann-like Domain"/>
    <property type="match status" value="1"/>
</dbReference>
<dbReference type="Proteomes" id="UP000247702">
    <property type="component" value="Unassembled WGS sequence"/>
</dbReference>
<protein>
    <recommendedName>
        <fullName evidence="4">NmrA-like domain-containing protein</fullName>
    </recommendedName>
</protein>
<evidence type="ECO:0000256" key="1">
    <source>
        <dbReference type="ARBA" id="ARBA00006328"/>
    </source>
</evidence>
<gene>
    <name evidence="5" type="ORF">RclHR1_01420026</name>
</gene>
<dbReference type="GO" id="GO:0005634">
    <property type="term" value="C:nucleus"/>
    <property type="evidence" value="ECO:0007669"/>
    <property type="project" value="TreeGrafter"/>
</dbReference>
<dbReference type="SUPFAM" id="SSF51735">
    <property type="entry name" value="NAD(P)-binding Rossmann-fold domains"/>
    <property type="match status" value="1"/>
</dbReference>
<dbReference type="EMBL" id="BEXD01000469">
    <property type="protein sequence ID" value="GBB87723.1"/>
    <property type="molecule type" value="Genomic_DNA"/>
</dbReference>
<evidence type="ECO:0000313" key="5">
    <source>
        <dbReference type="EMBL" id="GBB87723.1"/>
    </source>
</evidence>
<proteinExistence type="inferred from homology"/>
<reference evidence="5 6" key="1">
    <citation type="submission" date="2017-11" db="EMBL/GenBank/DDBJ databases">
        <title>The genome of Rhizophagus clarus HR1 reveals common genetic basis of auxotrophy among arbuscular mycorrhizal fungi.</title>
        <authorList>
            <person name="Kobayashi Y."/>
        </authorList>
    </citation>
    <scope>NUCLEOTIDE SEQUENCE [LARGE SCALE GENOMIC DNA]</scope>
    <source>
        <strain evidence="5 6">HR1</strain>
    </source>
</reference>
<dbReference type="Gene3D" id="3.90.25.10">
    <property type="entry name" value="UDP-galactose 4-epimerase, domain 1"/>
    <property type="match status" value="1"/>
</dbReference>
<keyword evidence="3" id="KW-1133">Transmembrane helix</keyword>
<dbReference type="InterPro" id="IPR008030">
    <property type="entry name" value="NmrA-like"/>
</dbReference>
<evidence type="ECO:0000313" key="6">
    <source>
        <dbReference type="Proteomes" id="UP000247702"/>
    </source>
</evidence>
<feature type="domain" description="NmrA-like" evidence="4">
    <location>
        <begin position="93"/>
        <end position="395"/>
    </location>
</feature>
<feature type="transmembrane region" description="Helical" evidence="3">
    <location>
        <begin position="66"/>
        <end position="83"/>
    </location>
</feature>
<keyword evidence="3" id="KW-0812">Transmembrane</keyword>